<evidence type="ECO:0000313" key="2">
    <source>
        <dbReference type="EMBL" id="PVW12849.1"/>
    </source>
</evidence>
<keyword evidence="1" id="KW-0732">Signal</keyword>
<dbReference type="Proteomes" id="UP000245962">
    <property type="component" value="Unassembled WGS sequence"/>
</dbReference>
<comment type="caution">
    <text evidence="2">The sequence shown here is derived from an EMBL/GenBank/DDBJ whole genome shotgun (WGS) entry which is preliminary data.</text>
</comment>
<dbReference type="InterPro" id="IPR008979">
    <property type="entry name" value="Galactose-bd-like_sf"/>
</dbReference>
<proteinExistence type="predicted"/>
<organism evidence="2 3">
    <name type="scientific">Marixanthomonas spongiae</name>
    <dbReference type="NCBI Taxonomy" id="2174845"/>
    <lineage>
        <taxon>Bacteria</taxon>
        <taxon>Pseudomonadati</taxon>
        <taxon>Bacteroidota</taxon>
        <taxon>Flavobacteriia</taxon>
        <taxon>Flavobacteriales</taxon>
        <taxon>Flavobacteriaceae</taxon>
        <taxon>Marixanthomonas</taxon>
    </lineage>
</organism>
<sequence>MIRICKLHFVLAVLLFPLALMAQELPGINAIEEIYRAYNNEDYYQVNTYLKKFGMNEKDRTKKNDATIYFNKYNLKNNIGKRNLSITLGDNGKVGVMIRNADEELYKYYINTYIKAADTYDMRDNVYFFKKDNINIATIFSEQKIYFVLTSLNKTKLEKSTKSKSPVSSGTITVNSTKLTGIYLNKGDKINLKASGRITLGFFAGAAGPEGINGFEIYNIVRNYRHGSLIATIGENGTWFYVGKKATLTADTSGYLKLYANDVDPGNNSGSFKVAYTKL</sequence>
<evidence type="ECO:0000313" key="3">
    <source>
        <dbReference type="Proteomes" id="UP000245962"/>
    </source>
</evidence>
<accession>A0A2U0HVJ9</accession>
<dbReference type="Gene3D" id="2.60.120.430">
    <property type="entry name" value="Galactose-binding lectin"/>
    <property type="match status" value="1"/>
</dbReference>
<gene>
    <name evidence="2" type="ORF">DDV96_14590</name>
</gene>
<reference evidence="2 3" key="1">
    <citation type="submission" date="2018-04" db="EMBL/GenBank/DDBJ databases">
        <title>Marixanthomonas spongiae HN-E44 sp. nov., isolated from a marine sponge.</title>
        <authorList>
            <person name="Luo L."/>
            <person name="Zhuang L."/>
        </authorList>
    </citation>
    <scope>NUCLEOTIDE SEQUENCE [LARGE SCALE GENOMIC DNA]</scope>
    <source>
        <strain evidence="2 3">HN-E44</strain>
    </source>
</reference>
<keyword evidence="3" id="KW-1185">Reference proteome</keyword>
<feature type="signal peptide" evidence="1">
    <location>
        <begin position="1"/>
        <end position="22"/>
    </location>
</feature>
<dbReference type="RefSeq" id="WP_116695515.1">
    <property type="nucleotide sequence ID" value="NZ_QEHR01000012.1"/>
</dbReference>
<dbReference type="SUPFAM" id="SSF49785">
    <property type="entry name" value="Galactose-binding domain-like"/>
    <property type="match status" value="1"/>
</dbReference>
<dbReference type="OrthoDB" id="1401519at2"/>
<dbReference type="AlphaFoldDB" id="A0A2U0HVJ9"/>
<dbReference type="EMBL" id="QEHR01000012">
    <property type="protein sequence ID" value="PVW12849.1"/>
    <property type="molecule type" value="Genomic_DNA"/>
</dbReference>
<feature type="chain" id="PRO_5015575871" evidence="1">
    <location>
        <begin position="23"/>
        <end position="279"/>
    </location>
</feature>
<name>A0A2U0HVJ9_9FLAO</name>
<evidence type="ECO:0000256" key="1">
    <source>
        <dbReference type="SAM" id="SignalP"/>
    </source>
</evidence>
<protein>
    <submittedName>
        <fullName evidence="2">Uncharacterized protein</fullName>
    </submittedName>
</protein>